<sequence length="691" mass="77324">MNSTKPRNRLIKETSPYLLQHADNPVDWFPWGEEALAAARERDCPILLSVGYSACHWCHVMAHESFEDDATAQLMNALYVNVKVDREERPDLDRIYQTAHHLLTQRAGGWPLTMFINPHDQRPFFGGTYFPKEARYGMPAFADLLKHVSTYFAEQHDDLAKQSAQLDDILLQLEPSGVSSSDALNATPLASAREKFETQFDRDYGGLGGAPKFPHPAILERLLRDWRASAHAAEPDVDALFLVSLTLKRMADGGLRDHLGGGFCRYSVDRYWQIPHFEKMLYDNGPLLAIYAQTALATGETEFRDIANETADWLLRRMRSPNGGFYASLDADSEGEEGKYYVWTPDEVRSLLAEDQYTAFSRYYGLDKEANFEGCWHLTVQEDRVALAGELNCTAIELGESLQAARGTLLAQRQKRVAPARDEKQLTAWNALAIRGLAIAGRALQRPDLTTAAQAASDFVHQQLMVDGRLLASFKDDRARFPAYLDDHAFMLDALLESLQSDWRSRDLHFAVQLAELLLEHFYDPDKGGFWFTANDHEQLMHRPKPIADEALPAGAGIAAFALQRLGFLLGEPRYLDAAEKTLMYAWPALEQHAQGHVSLLSALEDYLTHPEIVVIRGPADTITEWRDSAARVFAPRRQVYAIADDASDLPGALAERKAVPGKTLAYCCVGTQCSLPVDNWEALVAALRGS</sequence>
<dbReference type="OrthoDB" id="9762614at2"/>
<dbReference type="RefSeq" id="WP_068616786.1">
    <property type="nucleotide sequence ID" value="NZ_CP016268.1"/>
</dbReference>
<dbReference type="CDD" id="cd02955">
    <property type="entry name" value="SSP411"/>
    <property type="match status" value="1"/>
</dbReference>
<dbReference type="STRING" id="1548547.BA177_12745"/>
<dbReference type="InterPro" id="IPR008928">
    <property type="entry name" value="6-hairpin_glycosidase_sf"/>
</dbReference>
<dbReference type="EMBL" id="CP016268">
    <property type="protein sequence ID" value="ANO51954.1"/>
    <property type="molecule type" value="Genomic_DNA"/>
</dbReference>
<proteinExistence type="predicted"/>
<dbReference type="PANTHER" id="PTHR42899">
    <property type="entry name" value="SPERMATOGENESIS-ASSOCIATED PROTEIN 20"/>
    <property type="match status" value="1"/>
</dbReference>
<dbReference type="AlphaFoldDB" id="A0A193LHU2"/>
<evidence type="ECO:0000313" key="2">
    <source>
        <dbReference type="EMBL" id="ANO51954.1"/>
    </source>
</evidence>
<reference evidence="2 3" key="1">
    <citation type="submission" date="2016-06" db="EMBL/GenBank/DDBJ databases">
        <title>Complete genome sequence of a deep-branching marine Gamma Proteobacterium Woeseia oceani type strain XK5.</title>
        <authorList>
            <person name="Mu D."/>
            <person name="Du Z."/>
        </authorList>
    </citation>
    <scope>NUCLEOTIDE SEQUENCE [LARGE SCALE GENOMIC DNA]</scope>
    <source>
        <strain evidence="2 3">XK5</strain>
    </source>
</reference>
<dbReference type="GO" id="GO:0005975">
    <property type="term" value="P:carbohydrate metabolic process"/>
    <property type="evidence" value="ECO:0007669"/>
    <property type="project" value="InterPro"/>
</dbReference>
<accession>A0A193LHU2</accession>
<dbReference type="SUPFAM" id="SSF48208">
    <property type="entry name" value="Six-hairpin glycosidases"/>
    <property type="match status" value="1"/>
</dbReference>
<evidence type="ECO:0000313" key="3">
    <source>
        <dbReference type="Proteomes" id="UP000092695"/>
    </source>
</evidence>
<dbReference type="InterPro" id="IPR036249">
    <property type="entry name" value="Thioredoxin-like_sf"/>
</dbReference>
<feature type="domain" description="Spermatogenesis-associated protein 20-like TRX" evidence="1">
    <location>
        <begin position="8"/>
        <end position="168"/>
    </location>
</feature>
<keyword evidence="3" id="KW-1185">Reference proteome</keyword>
<dbReference type="Pfam" id="PF03190">
    <property type="entry name" value="Thioredox_DsbH"/>
    <property type="match status" value="1"/>
</dbReference>
<dbReference type="Gene3D" id="3.40.30.10">
    <property type="entry name" value="Glutaredoxin"/>
    <property type="match status" value="1"/>
</dbReference>
<gene>
    <name evidence="2" type="ORF">BA177_12745</name>
</gene>
<dbReference type="Proteomes" id="UP000092695">
    <property type="component" value="Chromosome"/>
</dbReference>
<evidence type="ECO:0000259" key="1">
    <source>
        <dbReference type="Pfam" id="PF03190"/>
    </source>
</evidence>
<name>A0A193LHU2_9GAMM</name>
<dbReference type="KEGG" id="woc:BA177_12745"/>
<dbReference type="InterPro" id="IPR004879">
    <property type="entry name" value="Ssp411-like_TRX"/>
</dbReference>
<dbReference type="PANTHER" id="PTHR42899:SF1">
    <property type="entry name" value="SPERMATOGENESIS-ASSOCIATED PROTEIN 20"/>
    <property type="match status" value="1"/>
</dbReference>
<protein>
    <submittedName>
        <fullName evidence="2">Thioredoxin</fullName>
    </submittedName>
</protein>
<dbReference type="InterPro" id="IPR024705">
    <property type="entry name" value="Ssp411"/>
</dbReference>
<organism evidence="2 3">
    <name type="scientific">Woeseia oceani</name>
    <dbReference type="NCBI Taxonomy" id="1548547"/>
    <lineage>
        <taxon>Bacteria</taxon>
        <taxon>Pseudomonadati</taxon>
        <taxon>Pseudomonadota</taxon>
        <taxon>Gammaproteobacteria</taxon>
        <taxon>Woeseiales</taxon>
        <taxon>Woeseiaceae</taxon>
        <taxon>Woeseia</taxon>
    </lineage>
</organism>
<dbReference type="PIRSF" id="PIRSF006402">
    <property type="entry name" value="UCP006402_thioredoxin"/>
    <property type="match status" value="1"/>
</dbReference>
<dbReference type="Gene3D" id="1.50.10.20">
    <property type="match status" value="1"/>
</dbReference>
<dbReference type="SUPFAM" id="SSF52833">
    <property type="entry name" value="Thioredoxin-like"/>
    <property type="match status" value="1"/>
</dbReference>